<reference evidence="7" key="2">
    <citation type="submission" date="2021-03" db="UniProtKB">
        <authorList>
            <consortium name="EnsemblPlants"/>
        </authorList>
    </citation>
    <scope>IDENTIFICATION</scope>
</reference>
<feature type="domain" description="Jacalin-type lectin" evidence="6">
    <location>
        <begin position="1915"/>
        <end position="2058"/>
    </location>
</feature>
<comment type="similarity">
    <text evidence="1">Belongs to the jacalin lectin family.</text>
</comment>
<evidence type="ECO:0000313" key="7">
    <source>
        <dbReference type="EnsemblPlants" id="AUR62034532-RA:cds"/>
    </source>
</evidence>
<feature type="domain" description="Jacalin-type lectin" evidence="6">
    <location>
        <begin position="1739"/>
        <end position="1864"/>
    </location>
</feature>
<organism evidence="7 8">
    <name type="scientific">Chenopodium quinoa</name>
    <name type="common">Quinoa</name>
    <dbReference type="NCBI Taxonomy" id="63459"/>
    <lineage>
        <taxon>Eukaryota</taxon>
        <taxon>Viridiplantae</taxon>
        <taxon>Streptophyta</taxon>
        <taxon>Embryophyta</taxon>
        <taxon>Tracheophyta</taxon>
        <taxon>Spermatophyta</taxon>
        <taxon>Magnoliopsida</taxon>
        <taxon>eudicotyledons</taxon>
        <taxon>Gunneridae</taxon>
        <taxon>Pentapetalae</taxon>
        <taxon>Caryophyllales</taxon>
        <taxon>Chenopodiaceae</taxon>
        <taxon>Chenopodioideae</taxon>
        <taxon>Atripliceae</taxon>
        <taxon>Chenopodium</taxon>
    </lineage>
</organism>
<dbReference type="OMA" id="HYMNERD"/>
<feature type="repeat" description="PPR" evidence="4">
    <location>
        <begin position="1048"/>
        <end position="1082"/>
    </location>
</feature>
<feature type="repeat" description="PPR" evidence="4">
    <location>
        <begin position="947"/>
        <end position="981"/>
    </location>
</feature>
<proteinExistence type="inferred from homology"/>
<dbReference type="SMART" id="SM00915">
    <property type="entry name" value="Jacalin"/>
    <property type="match status" value="6"/>
</dbReference>
<dbReference type="GO" id="GO:0030246">
    <property type="term" value="F:carbohydrate binding"/>
    <property type="evidence" value="ECO:0007669"/>
    <property type="project" value="UniProtKB-KW"/>
</dbReference>
<dbReference type="InterPro" id="IPR002885">
    <property type="entry name" value="PPR_rpt"/>
</dbReference>
<protein>
    <recommendedName>
        <fullName evidence="6">Jacalin-type lectin domain-containing protein</fullName>
    </recommendedName>
</protein>
<dbReference type="NCBIfam" id="TIGR00756">
    <property type="entry name" value="PPR"/>
    <property type="match status" value="10"/>
</dbReference>
<dbReference type="InterPro" id="IPR033734">
    <property type="entry name" value="Jacalin-like_lectin_dom_plant"/>
</dbReference>
<dbReference type="InterPro" id="IPR001229">
    <property type="entry name" value="Jacalin-like_lectin_dom"/>
</dbReference>
<dbReference type="Pfam" id="PF13041">
    <property type="entry name" value="PPR_2"/>
    <property type="match status" value="5"/>
</dbReference>
<feature type="repeat" description="PPR" evidence="4">
    <location>
        <begin position="1220"/>
        <end position="1254"/>
    </location>
</feature>
<dbReference type="InterPro" id="IPR008011">
    <property type="entry name" value="Complex1_LYR_dom"/>
</dbReference>
<dbReference type="CDD" id="cd20251">
    <property type="entry name" value="Complex1_LYR_SF"/>
    <property type="match status" value="1"/>
</dbReference>
<evidence type="ECO:0000256" key="5">
    <source>
        <dbReference type="SAM" id="MobiDB-lite"/>
    </source>
</evidence>
<dbReference type="CDD" id="cd09612">
    <property type="entry name" value="Jacalin"/>
    <property type="match status" value="6"/>
</dbReference>
<keyword evidence="8" id="KW-1185">Reference proteome</keyword>
<feature type="domain" description="Jacalin-type lectin" evidence="6">
    <location>
        <begin position="311"/>
        <end position="452"/>
    </location>
</feature>
<feature type="compositionally biased region" description="Polar residues" evidence="5">
    <location>
        <begin position="1701"/>
        <end position="1712"/>
    </location>
</feature>
<dbReference type="Gene3D" id="1.25.40.10">
    <property type="entry name" value="Tetratricopeptide repeat domain"/>
    <property type="match status" value="5"/>
</dbReference>
<dbReference type="FunFam" id="1.25.40.10:FF:000393">
    <property type="entry name" value="Pentatricopeptide repeat-containing protein At1g20230"/>
    <property type="match status" value="1"/>
</dbReference>
<keyword evidence="3" id="KW-0677">Repeat</keyword>
<dbReference type="Pfam" id="PF01535">
    <property type="entry name" value="PPR"/>
    <property type="match status" value="2"/>
</dbReference>
<dbReference type="PROSITE" id="PS51752">
    <property type="entry name" value="JACALIN_LECTIN"/>
    <property type="match status" value="6"/>
</dbReference>
<dbReference type="SUPFAM" id="SSF51101">
    <property type="entry name" value="Mannose-binding lectins"/>
    <property type="match status" value="6"/>
</dbReference>
<dbReference type="FunFam" id="1.25.40.10:FF:000090">
    <property type="entry name" value="Pentatricopeptide repeat-containing protein, chloroplastic"/>
    <property type="match status" value="1"/>
</dbReference>
<dbReference type="FunFam" id="2.100.10.30:FF:000001">
    <property type="entry name" value="Jacalin-related lectin 33"/>
    <property type="match status" value="5"/>
</dbReference>
<feature type="repeat" description="PPR" evidence="4">
    <location>
        <begin position="877"/>
        <end position="911"/>
    </location>
</feature>
<dbReference type="Gramene" id="AUR62034532-RA">
    <property type="protein sequence ID" value="AUR62034532-RA:cds"/>
    <property type="gene ID" value="AUR62034532"/>
</dbReference>
<evidence type="ECO:0000256" key="3">
    <source>
        <dbReference type="ARBA" id="ARBA00022737"/>
    </source>
</evidence>
<feature type="repeat" description="PPR" evidence="4">
    <location>
        <begin position="1083"/>
        <end position="1117"/>
    </location>
</feature>
<feature type="repeat" description="PPR" evidence="4">
    <location>
        <begin position="912"/>
        <end position="946"/>
    </location>
</feature>
<evidence type="ECO:0000256" key="4">
    <source>
        <dbReference type="PROSITE-ProRule" id="PRU00708"/>
    </source>
</evidence>
<sequence>MPSLQTSLPPELANNVIRLYRECLRRAKYIGAKQYNTELLVDLVRQQFRRNMHETDPEKIHKLKDDAARGLINHMLYESEKLSGHYGPFVGVDALSIEYVVITDFSTVTVLAFWWYKILWKGSASFNTSAFENLMGSEVKHIAYGPWGGQSGYKWDDGIYSGVRQVVISTSSVGIHSVQFEYDKNGRAIWSDKHGGNNGTRTDQIKLDYPTQYLVSISGFCGSITKGGPVIVRSLFLQTNRKKYGPFGIEQGAPFSLPVNDEMLVGFHGWSSEYLDSIGVYVKSQPQTNLLETHRMLPTTHVRVPGINKKVLSLGPWGGDGGTNFDDGIYTGVREVHITRSGGLVSVRVCYDQNGKVVWGNKHGGSGGLKLDKIVFDYPYEILTHITGFYGSTILRGPTVVKSLTFHTNKRSYGPFGDPQGFSFSTGSLGAIVGFHGRNGYFVHSLGVHVLESKPVYPQSYPDYDMPNHVLERKPYADHYDMAKHVLERKPVLPQPYADHYDMPKHVPDRKPVLPQPYADHYDMPKHVFERKPAIHPPYPDHYDMPGVKPSEVVWGMPRQPALYDSGQSGPWGGEGGKSWDDGVYTGVKKIILTRGDAICSIQIQYDEHGHSVWSAPHGIANDACTYHIKFDYPYEVLTSISGSYDILVGDMYRRVIRSLTFHTNKAKYGPYGKPIGTHFSSSNKEGKIVGFHGRSGTFLDAIGVHMQHWIGRFKEAVIALDSISENGFKLNSDAFLQLLDCCIELNSAELGRELHSRVNLVQDVCPFVETKLVSMYAKCGCLGDARKVFDEMSERNLFSWSAMIGAYSREQRWGEVILQACGNCEDFETGRLIHSLVIRSGMSSCRRVINALLAVYAKCRKMSLARRFFEEMDKRDIVSWNSMISGYCRTGENVEAHRLLNMMFEEGIEPSMITWNILVSGYNQSGNCDAAMELINKMRGFGVIPDVFTWTSMISGLAQNNRVVEALELFREMLLVGVQPNEVTIASAVSACASVEFLEKGKELHSVAAKMGFCSNVLVGNSLIDMYSKCGEFEAARKVFDLMSEKDVYTWNSIIGGYCQGGYCGKAHELFMRMQKSDVSPNVVTWNIIISGYIQNGDEDQAMEIFQMMGKAGIVKPNTSSWNSLISGYLHMGSKDEALMIFRQMQCFGYRPNPVTILSILPACGNLIAANKVKEIHACVLRGNLDSHIAVSNSFIDVYGKSGNLAYSRSVFNCMSSKDIITWNSFIAGYVLHGRSNDALDAFDLMTREGYKPNRGTFVSLILACSRVKLVEKGKQVFRSMTKDYHIVPGSEHYAAMVDLFGRSGRLREAIEFISCMETEPDSAVWDALLTASRSCSNIALTIHAGEHLLKLNPGNGVVHHLLSQAYMASERSVNTLERRALGNLDLKKPCGCSLLELKNQVYQFVSGDRCTSGLSAISSWLKSIEEHIELPDSESMHYVHEEDFEEVSGLHSEKLALGFALLNTDFKVASCKAKGLRMNSLPEAYPPIIGTMDREKKPIVVGPWGGQTGSNWDDGVYTTVRRILITHGAGIDSIHIEYDKQGHPAWSDKHGGSGGYKTDEIKLAYPEEFLTSVHGYYGPLYHGGPLCVRSLTFVSNEKTHGPFGVELGTFFSCPKVGEKIIGFYGRCGWFLDSIGVYLKPFDKKPVPYSQNYVANGADNSGYSVIHGSLGKDYDIVLAIKQRENFSNAPAPPKIRELDTNTSPLTFSRQSSRSDSDVESNDKVFAPTPLVDKKLSGLVTHGPWGGNGGTAFDDGTYTGIRQIIISRNVGIVYMKVLYEQKEEAIVFDYPYEILTHITGFHGPTMISSSIIKSLTFHTTKGKYGPYGEEQGVAFTSKSKEGMIVGFHGRKGLFLDAIGVHVKEGKVIPQVRPPLPLNDNKPAIEGNPLWPSKPMVARGALTEEPAHKIVKEPAPCGPGPWGGDGGKPWDDGVFTGIKQIFLTKSEVICSIQIEYDRNGQSVWSIKHGVNTGTKTHRIKLEYPNESLTCISGYYGPVTKDDHPKVIRSLTFYTSRGKYGPFGEETGTFFTSTTTEGKVVGFHGRSGSYLDAIGVHMQHWLGNYKQAKPSLFNMFG</sequence>
<feature type="domain" description="Jacalin-type lectin" evidence="6">
    <location>
        <begin position="566"/>
        <end position="709"/>
    </location>
</feature>
<dbReference type="PROSITE" id="PS51375">
    <property type="entry name" value="PPR"/>
    <property type="match status" value="8"/>
</dbReference>
<dbReference type="InterPro" id="IPR011990">
    <property type="entry name" value="TPR-like_helical_dom_sf"/>
</dbReference>
<dbReference type="Pfam" id="PF01419">
    <property type="entry name" value="Jacalin"/>
    <property type="match status" value="6"/>
</dbReference>
<accession>A0A803MSI1</accession>
<dbReference type="Proteomes" id="UP000596660">
    <property type="component" value="Unplaced"/>
</dbReference>
<evidence type="ECO:0000256" key="2">
    <source>
        <dbReference type="ARBA" id="ARBA00022734"/>
    </source>
</evidence>
<name>A0A803MSI1_CHEQI</name>
<feature type="compositionally biased region" description="Basic and acidic residues" evidence="5">
    <location>
        <begin position="1713"/>
        <end position="1723"/>
    </location>
</feature>
<dbReference type="InterPro" id="IPR036404">
    <property type="entry name" value="Jacalin-like_lectin_dom_sf"/>
</dbReference>
<dbReference type="PANTHER" id="PTHR47293">
    <property type="entry name" value="JACALIN-RELATED LECTIN 3"/>
    <property type="match status" value="1"/>
</dbReference>
<dbReference type="EnsemblPlants" id="AUR62034532-RA">
    <property type="protein sequence ID" value="AUR62034532-RA:cds"/>
    <property type="gene ID" value="AUR62034532"/>
</dbReference>
<evidence type="ECO:0000259" key="6">
    <source>
        <dbReference type="PROSITE" id="PS51752"/>
    </source>
</evidence>
<dbReference type="Gene3D" id="2.100.10.30">
    <property type="entry name" value="Jacalin-like lectin domain"/>
    <property type="match status" value="6"/>
</dbReference>
<feature type="repeat" description="PPR" evidence="4">
    <location>
        <begin position="1119"/>
        <end position="1153"/>
    </location>
</feature>
<dbReference type="PANTHER" id="PTHR47293:SF68">
    <property type="entry name" value="JACALIN-RELATED LECTIN 3"/>
    <property type="match status" value="1"/>
</dbReference>
<dbReference type="Pfam" id="PF05347">
    <property type="entry name" value="Complex1_LYR"/>
    <property type="match status" value="1"/>
</dbReference>
<keyword evidence="2" id="KW-0430">Lectin</keyword>
<evidence type="ECO:0000256" key="1">
    <source>
        <dbReference type="ARBA" id="ARBA00006568"/>
    </source>
</evidence>
<reference evidence="7" key="1">
    <citation type="journal article" date="2017" name="Nature">
        <title>The genome of Chenopodium quinoa.</title>
        <authorList>
            <person name="Jarvis D.E."/>
            <person name="Ho Y.S."/>
            <person name="Lightfoot D.J."/>
            <person name="Schmoeckel S.M."/>
            <person name="Li B."/>
            <person name="Borm T.J.A."/>
            <person name="Ohyanagi H."/>
            <person name="Mineta K."/>
            <person name="Michell C.T."/>
            <person name="Saber N."/>
            <person name="Kharbatia N.M."/>
            <person name="Rupper R.R."/>
            <person name="Sharp A.R."/>
            <person name="Dally N."/>
            <person name="Boughton B.A."/>
            <person name="Woo Y.H."/>
            <person name="Gao G."/>
            <person name="Schijlen E.G.W.M."/>
            <person name="Guo X."/>
            <person name="Momin A.A."/>
            <person name="Negrao S."/>
            <person name="Al-Babili S."/>
            <person name="Gehring C."/>
            <person name="Roessner U."/>
            <person name="Jung C."/>
            <person name="Murphy K."/>
            <person name="Arold S.T."/>
            <person name="Gojobori T."/>
            <person name="van der Linden C.G."/>
            <person name="van Loo E.N."/>
            <person name="Jellen E.N."/>
            <person name="Maughan P.J."/>
            <person name="Tester M."/>
        </authorList>
    </citation>
    <scope>NUCLEOTIDE SEQUENCE [LARGE SCALE GENOMIC DNA]</scope>
    <source>
        <strain evidence="7">cv. PI 614886</strain>
    </source>
</reference>
<feature type="region of interest" description="Disordered" evidence="5">
    <location>
        <begin position="1689"/>
        <end position="1724"/>
    </location>
</feature>
<feature type="domain" description="Jacalin-type lectin" evidence="6">
    <location>
        <begin position="1500"/>
        <end position="1642"/>
    </location>
</feature>
<evidence type="ECO:0000313" key="8">
    <source>
        <dbReference type="Proteomes" id="UP000596660"/>
    </source>
</evidence>
<feature type="repeat" description="PPR" evidence="4">
    <location>
        <begin position="1017"/>
        <end position="1047"/>
    </location>
</feature>
<feature type="domain" description="Jacalin-type lectin" evidence="6">
    <location>
        <begin position="141"/>
        <end position="284"/>
    </location>
</feature>